<dbReference type="RefSeq" id="YP_010110270.1">
    <property type="nucleotide sequence ID" value="NC_055869.1"/>
</dbReference>
<name>A0A7M1RW74_9CAUD</name>
<sequence>MFRLRIREKHEANTTWFQQFFLLKKQLGLSVRECIKLFWSIKKDKDILVQTVGNEKYLDLQFDAAYHELKKSFDVNLDYIESGFNALVDANHYSCYLVDWVRGFRIYISRM</sequence>
<dbReference type="Proteomes" id="UP000594086">
    <property type="component" value="Segment"/>
</dbReference>
<evidence type="ECO:0000313" key="1">
    <source>
        <dbReference type="EMBL" id="QOR58112.1"/>
    </source>
</evidence>
<proteinExistence type="predicted"/>
<reference evidence="1 2" key="1">
    <citation type="submission" date="2020-07" db="EMBL/GenBank/DDBJ databases">
        <title>Taxonomic proposal: Crassvirales, a new order of highly abundant and diverse bacterial viruses.</title>
        <authorList>
            <person name="Shkoporov A.N."/>
            <person name="Stockdale S.R."/>
            <person name="Guerin E."/>
            <person name="Ross R.P."/>
            <person name="Hill C."/>
        </authorList>
    </citation>
    <scope>NUCLEOTIDE SEQUENCE [LARGE SCALE GENOMIC DNA]</scope>
</reference>
<evidence type="ECO:0000313" key="2">
    <source>
        <dbReference type="Proteomes" id="UP000594086"/>
    </source>
</evidence>
<keyword evidence="2" id="KW-1185">Reference proteome</keyword>
<organism evidence="1 2">
    <name type="scientific">uncultured phage cr55_1</name>
    <dbReference type="NCBI Taxonomy" id="2772060"/>
    <lineage>
        <taxon>Viruses</taxon>
        <taxon>Duplodnaviria</taxon>
        <taxon>Heunggongvirae</taxon>
        <taxon>Uroviricota</taxon>
        <taxon>Caudoviricetes</taxon>
        <taxon>Crassvirales</taxon>
        <taxon>Suoliviridae</taxon>
        <taxon>Boorivirinae</taxon>
        <taxon>Culoivirus</taxon>
        <taxon>Culoivirus intestinalis</taxon>
    </lineage>
</organism>
<protein>
    <submittedName>
        <fullName evidence="1">Uncharacterized protein</fullName>
    </submittedName>
</protein>
<dbReference type="KEGG" id="vg:65128567"/>
<dbReference type="GeneID" id="65128567"/>
<dbReference type="EMBL" id="MT774376">
    <property type="protein sequence ID" value="QOR58112.1"/>
    <property type="molecule type" value="Genomic_DNA"/>
</dbReference>
<accession>A0A7M1RW74</accession>